<proteinExistence type="predicted"/>
<dbReference type="RefSeq" id="WP_372824966.1">
    <property type="nucleotide sequence ID" value="NZ_JARRIC010000002.1"/>
</dbReference>
<keyword evidence="1" id="KW-0812">Transmembrane</keyword>
<feature type="transmembrane region" description="Helical" evidence="1">
    <location>
        <begin position="5"/>
        <end position="23"/>
    </location>
</feature>
<accession>A0ABV4T8V2</accession>
<gene>
    <name evidence="2" type="ORF">P8X34_11740</name>
</gene>
<organism evidence="2 3">
    <name type="scientific">Pyrococcus kukulkanii</name>
    <dbReference type="NCBI Taxonomy" id="1609559"/>
    <lineage>
        <taxon>Archaea</taxon>
        <taxon>Methanobacteriati</taxon>
        <taxon>Methanobacteriota</taxon>
        <taxon>Thermococci</taxon>
        <taxon>Thermococcales</taxon>
        <taxon>Thermococcaceae</taxon>
        <taxon>Pyrococcus</taxon>
    </lineage>
</organism>
<keyword evidence="1" id="KW-1133">Transmembrane helix</keyword>
<feature type="transmembrane region" description="Helical" evidence="1">
    <location>
        <begin position="90"/>
        <end position="110"/>
    </location>
</feature>
<comment type="caution">
    <text evidence="2">The sequence shown here is derived from an EMBL/GenBank/DDBJ whole genome shotgun (WGS) entry which is preliminary data.</text>
</comment>
<reference evidence="2 3" key="1">
    <citation type="submission" date="2023-03" db="EMBL/GenBank/DDBJ databases">
        <title>Speciation in Pyrococcus: adaptation to high temperature as a mechanism.</title>
        <authorList>
            <person name="Gu J."/>
        </authorList>
    </citation>
    <scope>NUCLEOTIDE SEQUENCE [LARGE SCALE GENOMIC DNA]</scope>
    <source>
        <strain evidence="2 3">LMOA34</strain>
    </source>
</reference>
<name>A0ABV4T8V2_9EURY</name>
<sequence length="127" mass="13758">MSGILAIIFLVFIVTFAIATMWYSSGEAAFFLTLGIVAIVFFWDLTHNGGKFLATPIIMIGNWLGIRLWTALFIFLTTLGGYVFGNWGKAIAILVLVLIILYSLGLLGPLTSGDLSALKEAVQIGIK</sequence>
<evidence type="ECO:0000313" key="2">
    <source>
        <dbReference type="EMBL" id="MFA4805398.1"/>
    </source>
</evidence>
<dbReference type="Proteomes" id="UP001571980">
    <property type="component" value="Unassembled WGS sequence"/>
</dbReference>
<keyword evidence="1" id="KW-0472">Membrane</keyword>
<dbReference type="EMBL" id="JARRIG010000008">
    <property type="protein sequence ID" value="MFA4805398.1"/>
    <property type="molecule type" value="Genomic_DNA"/>
</dbReference>
<keyword evidence="3" id="KW-1185">Reference proteome</keyword>
<evidence type="ECO:0000313" key="3">
    <source>
        <dbReference type="Proteomes" id="UP001571980"/>
    </source>
</evidence>
<feature type="transmembrane region" description="Helical" evidence="1">
    <location>
        <begin position="29"/>
        <end position="45"/>
    </location>
</feature>
<evidence type="ECO:0000256" key="1">
    <source>
        <dbReference type="SAM" id="Phobius"/>
    </source>
</evidence>
<protein>
    <submittedName>
        <fullName evidence="2">Uncharacterized protein</fullName>
    </submittedName>
</protein>
<feature type="transmembrane region" description="Helical" evidence="1">
    <location>
        <begin position="66"/>
        <end position="84"/>
    </location>
</feature>